<feature type="domain" description="Serine aminopeptidase S33" evidence="1">
    <location>
        <begin position="40"/>
        <end position="161"/>
    </location>
</feature>
<dbReference type="AlphaFoldDB" id="A0A7T4TCM2"/>
<proteinExistence type="predicted"/>
<keyword evidence="2" id="KW-0378">Hydrolase</keyword>
<reference evidence="2 3" key="1">
    <citation type="submission" date="2020-12" db="EMBL/GenBank/DDBJ databases">
        <title>FDA dAtabase for Regulatory Grade micrObial Sequences (FDA-ARGOS): Supporting development and validation of Infectious Disease Dx tests.</title>
        <authorList>
            <person name="Nelson B."/>
            <person name="Plummer A."/>
            <person name="Tallon L."/>
            <person name="Sadzewicz L."/>
            <person name="Zhao X."/>
            <person name="Boylan J."/>
            <person name="Ott S."/>
            <person name="Bowen H."/>
            <person name="Vavikolanu K."/>
            <person name="Mehta A."/>
            <person name="Aluvathingal J."/>
            <person name="Nadendla S."/>
            <person name="Myers T."/>
            <person name="Yan Y."/>
            <person name="Sichtig H."/>
        </authorList>
    </citation>
    <scope>NUCLEOTIDE SEQUENCE [LARGE SCALE GENOMIC DNA]</scope>
    <source>
        <strain evidence="2 3">FDAARGOS_1049</strain>
    </source>
</reference>
<dbReference type="EMBL" id="CP066076">
    <property type="protein sequence ID" value="QQC67728.1"/>
    <property type="molecule type" value="Genomic_DNA"/>
</dbReference>
<name>A0A7T4TCM2_9BURK</name>
<sequence length="621" mass="67043">MKPIQFDGCVGWLYEGHTGYGVVLCEPLGHEALWTHKLSRALAERLVREGISVLRFNYPCAGDSAGDDSDNDRFSRTLASIRSAIDVLRTHANTSDVTLLGVRAGAMFAMLAAAGKGADAVPHVDALVALAPVVRGRAYLRELSLVQKGWLDTAPPVVQRSVGEEPYMNVLGHCYPPDLVDQIKAANLCDVANNASSLARSVLLVDTDYGESPPLQAALLARGIEVATARLPEWSRLMLDSLHSRLPLDAIDSTTRWIIARSQGPVLNARPGPDAVAECAAQDASINAAAEGAEEQLVLIGPDRLVGTLCSPAETGSVRPGAPAVLIANTAANPRMADGRFAVCLAREMARHGVVTLRVDVSGVGDSGEQGPDDQSSVPYSDQTVTDIVAAANWLTARGHQEVVAFGICSGAYASLHAATRATSLGGVIAINLPRFVWPAGMTLAEATKQRLNSSRGYLVSARNWQKWTRLLRERRDLRPIVRTLARGLFARFRLPTIQIAERLGWRPGVATERGVMHELNRRGVGTLLVYGEFDPGINELHRHFGLAHQAFKEWRHVRVETVAQLDHALFGMSGRTAVMDLCVQTLINWSERKAEAARLSCDKDAGPRRKMASAQNGACN</sequence>
<evidence type="ECO:0000313" key="2">
    <source>
        <dbReference type="EMBL" id="QQC67728.1"/>
    </source>
</evidence>
<protein>
    <submittedName>
        <fullName evidence="2">Alpha/beta hydrolase</fullName>
    </submittedName>
</protein>
<dbReference type="KEGG" id="pgis:I6I06_20415"/>
<dbReference type="PANTHER" id="PTHR43265:SF1">
    <property type="entry name" value="ESTERASE ESTD"/>
    <property type="match status" value="1"/>
</dbReference>
<dbReference type="InterPro" id="IPR053145">
    <property type="entry name" value="AB_hydrolase_Est10"/>
</dbReference>
<accession>A0A7T4TCM2</accession>
<dbReference type="Gene3D" id="3.40.50.1820">
    <property type="entry name" value="alpha/beta hydrolase"/>
    <property type="match status" value="2"/>
</dbReference>
<gene>
    <name evidence="2" type="ORF">I6I06_20415</name>
</gene>
<dbReference type="InterPro" id="IPR022742">
    <property type="entry name" value="Hydrolase_4"/>
</dbReference>
<dbReference type="InterPro" id="IPR029058">
    <property type="entry name" value="AB_hydrolase_fold"/>
</dbReference>
<evidence type="ECO:0000313" key="3">
    <source>
        <dbReference type="Proteomes" id="UP000595610"/>
    </source>
</evidence>
<evidence type="ECO:0000259" key="1">
    <source>
        <dbReference type="Pfam" id="PF12146"/>
    </source>
</evidence>
<keyword evidence="3" id="KW-1185">Reference proteome</keyword>
<dbReference type="GO" id="GO:0052689">
    <property type="term" value="F:carboxylic ester hydrolase activity"/>
    <property type="evidence" value="ECO:0007669"/>
    <property type="project" value="TreeGrafter"/>
</dbReference>
<dbReference type="PANTHER" id="PTHR43265">
    <property type="entry name" value="ESTERASE ESTD"/>
    <property type="match status" value="1"/>
</dbReference>
<dbReference type="Proteomes" id="UP000595610">
    <property type="component" value="Chromosome 2"/>
</dbReference>
<dbReference type="Pfam" id="PF12146">
    <property type="entry name" value="Hydrolase_4"/>
    <property type="match status" value="1"/>
</dbReference>
<organism evidence="2 3">
    <name type="scientific">Paraburkholderia ginsengisoli</name>
    <dbReference type="NCBI Taxonomy" id="311231"/>
    <lineage>
        <taxon>Bacteria</taxon>
        <taxon>Pseudomonadati</taxon>
        <taxon>Pseudomonadota</taxon>
        <taxon>Betaproteobacteria</taxon>
        <taxon>Burkholderiales</taxon>
        <taxon>Burkholderiaceae</taxon>
        <taxon>Paraburkholderia</taxon>
    </lineage>
</organism>
<dbReference type="SUPFAM" id="SSF53474">
    <property type="entry name" value="alpha/beta-Hydrolases"/>
    <property type="match status" value="2"/>
</dbReference>